<dbReference type="CDD" id="cd04301">
    <property type="entry name" value="NAT_SF"/>
    <property type="match status" value="1"/>
</dbReference>
<comment type="caution">
    <text evidence="2">The sequence shown here is derived from an EMBL/GenBank/DDBJ whole genome shotgun (WGS) entry which is preliminary data.</text>
</comment>
<evidence type="ECO:0000313" key="2">
    <source>
        <dbReference type="EMBL" id="MBT1157391.1"/>
    </source>
</evidence>
<dbReference type="RefSeq" id="WP_214391355.1">
    <property type="nucleotide sequence ID" value="NZ_JAFLWW010000005.1"/>
</dbReference>
<dbReference type="PROSITE" id="PS51186">
    <property type="entry name" value="GNAT"/>
    <property type="match status" value="1"/>
</dbReference>
<sequence length="149" mass="16707">MTTTLRPLDDTERARMLELQVAPAQQEFVASNEESIEEADDGDHCVPFAIYADDRPVGFAMYALDPDDGNYWIYRLMIDQRYQRRGYGRKALLEMLTLMSKLPGCSHVTLGVVPENETAMALYRATGFRATGEIIGGEVVFRHDLSAIG</sequence>
<dbReference type="InterPro" id="IPR050276">
    <property type="entry name" value="MshD_Acetyltransferase"/>
</dbReference>
<name>A0A9X1AD33_9HYPH</name>
<dbReference type="PANTHER" id="PTHR43617">
    <property type="entry name" value="L-AMINO ACID N-ACETYLTRANSFERASE"/>
    <property type="match status" value="1"/>
</dbReference>
<dbReference type="InterPro" id="IPR027455">
    <property type="entry name" value="Sper_AcTfrase_N"/>
</dbReference>
<proteinExistence type="predicted"/>
<dbReference type="AlphaFoldDB" id="A0A9X1AD33"/>
<reference evidence="2" key="2">
    <citation type="submission" date="2021-03" db="EMBL/GenBank/DDBJ databases">
        <authorList>
            <person name="Artuso I."/>
            <person name="Turrini P."/>
            <person name="Pirolo M."/>
            <person name="Lugli G.A."/>
            <person name="Ventura M."/>
            <person name="Visca P."/>
        </authorList>
    </citation>
    <scope>NUCLEOTIDE SEQUENCE</scope>
    <source>
        <strain evidence="2">LMG 26462</strain>
    </source>
</reference>
<dbReference type="GO" id="GO:0016747">
    <property type="term" value="F:acyltransferase activity, transferring groups other than amino-acyl groups"/>
    <property type="evidence" value="ECO:0007669"/>
    <property type="project" value="InterPro"/>
</dbReference>
<reference evidence="2" key="1">
    <citation type="journal article" date="2021" name="Microorganisms">
        <title>Phylogenomic Reconstruction and Metabolic Potential of the Genus Aminobacter.</title>
        <authorList>
            <person name="Artuso I."/>
            <person name="Turrini P."/>
            <person name="Pirolo M."/>
            <person name="Lugli G.A."/>
            <person name="Ventura M."/>
            <person name="Visca P."/>
        </authorList>
    </citation>
    <scope>NUCLEOTIDE SEQUENCE</scope>
    <source>
        <strain evidence="2">LMG 26462</strain>
    </source>
</reference>
<keyword evidence="3" id="KW-1185">Reference proteome</keyword>
<feature type="domain" description="N-acetyltransferase" evidence="1">
    <location>
        <begin position="3"/>
        <end position="146"/>
    </location>
</feature>
<dbReference type="Proteomes" id="UP001138921">
    <property type="component" value="Unassembled WGS sequence"/>
</dbReference>
<dbReference type="Gene3D" id="1.10.287.900">
    <property type="entry name" value="The crystal structure of the spermine/spermidine acetyltransferase from enterococcus faecali"/>
    <property type="match status" value="1"/>
</dbReference>
<gene>
    <name evidence="2" type="ORF">J1C56_17505</name>
</gene>
<protein>
    <submittedName>
        <fullName evidence="2">GNAT family N-acetyltransferase</fullName>
    </submittedName>
</protein>
<dbReference type="SUPFAM" id="SSF55729">
    <property type="entry name" value="Acyl-CoA N-acyltransferases (Nat)"/>
    <property type="match status" value="1"/>
</dbReference>
<evidence type="ECO:0000259" key="1">
    <source>
        <dbReference type="PROSITE" id="PS51186"/>
    </source>
</evidence>
<organism evidence="2 3">
    <name type="scientific">Aminobacter anthyllidis</name>
    <dbReference type="NCBI Taxonomy" id="1035067"/>
    <lineage>
        <taxon>Bacteria</taxon>
        <taxon>Pseudomonadati</taxon>
        <taxon>Pseudomonadota</taxon>
        <taxon>Alphaproteobacteria</taxon>
        <taxon>Hyphomicrobiales</taxon>
        <taxon>Phyllobacteriaceae</taxon>
        <taxon>Aminobacter</taxon>
    </lineage>
</organism>
<dbReference type="EMBL" id="JAFLWW010000005">
    <property type="protein sequence ID" value="MBT1157391.1"/>
    <property type="molecule type" value="Genomic_DNA"/>
</dbReference>
<dbReference type="InterPro" id="IPR000182">
    <property type="entry name" value="GNAT_dom"/>
</dbReference>
<evidence type="ECO:0000313" key="3">
    <source>
        <dbReference type="Proteomes" id="UP001138921"/>
    </source>
</evidence>
<dbReference type="Pfam" id="PF00583">
    <property type="entry name" value="Acetyltransf_1"/>
    <property type="match status" value="1"/>
</dbReference>
<accession>A0A9X1AD33</accession>
<dbReference type="Gene3D" id="3.40.630.30">
    <property type="match status" value="1"/>
</dbReference>
<dbReference type="InterPro" id="IPR016181">
    <property type="entry name" value="Acyl_CoA_acyltransferase"/>
</dbReference>